<evidence type="ECO:0000313" key="1">
    <source>
        <dbReference type="EMBL" id="MCL1126407.1"/>
    </source>
</evidence>
<protein>
    <recommendedName>
        <fullName evidence="3">Alpha/beta hydrolase</fullName>
    </recommendedName>
</protein>
<dbReference type="EMBL" id="JAKIKS010000086">
    <property type="protein sequence ID" value="MCL1126407.1"/>
    <property type="molecule type" value="Genomic_DNA"/>
</dbReference>
<evidence type="ECO:0008006" key="3">
    <source>
        <dbReference type="Google" id="ProtNLM"/>
    </source>
</evidence>
<sequence>MIITIVLKKSVLKKAMYTGLNRMLFQGKVLNNKVVSLVIKGFASLLMLSSVFGMAFADDSKDDGPVFDVIFTDLTTGEKTQFYTKPDRIFHIPEAVTQSYEEVQALEAIAAQAEVEKALMATFLLEQGVNLSKDQVFDPIGIDMNTADVQLALEELESDSLAASSTATLQTLVYVNGMNNTPVEARLNLNTIKTKVAPRVGVDMVYHAWNQKEGRLEELAEVAMQHIQQDYHLSDKKAWQQFAYIFMSPKKYVFERFAKESLALIDEDNYINDVDLNRHLNEQYLPLLEQNHKVVILSHSQGNFYANRAWNKIENTPATTKYSQAIGVVGVATPAIYVADNGLYTTNTNDQIINGIRAFSEPHLQPKVANVTHSLTWNDELGHSLANIYLGDTSESHVITNKIANDINTTFARLTVAGSCTAFHKNLGNDWVGYYNPGTNFTGKLEIVIHAYDAPNSISVRDKNHNRLFWTTNYFSGTKSAIIDYDENSMGTLSIAIGAKDSGDKWDLRINCIK</sequence>
<dbReference type="RefSeq" id="WP_248941795.1">
    <property type="nucleotide sequence ID" value="NZ_JAKIKS010000086.1"/>
</dbReference>
<dbReference type="Proteomes" id="UP001203423">
    <property type="component" value="Unassembled WGS sequence"/>
</dbReference>
<reference evidence="1 2" key="1">
    <citation type="submission" date="2022-01" db="EMBL/GenBank/DDBJ databases">
        <title>Whole genome-based taxonomy of the Shewanellaceae.</title>
        <authorList>
            <person name="Martin-Rodriguez A.J."/>
        </authorList>
    </citation>
    <scope>NUCLEOTIDE SEQUENCE [LARGE SCALE GENOMIC DNA]</scope>
    <source>
        <strain evidence="1 2">DSM 17177</strain>
    </source>
</reference>
<name>A0ABT0LFC4_9GAMM</name>
<gene>
    <name evidence="1" type="ORF">L2764_18440</name>
</gene>
<accession>A0ABT0LFC4</accession>
<evidence type="ECO:0000313" key="2">
    <source>
        <dbReference type="Proteomes" id="UP001203423"/>
    </source>
</evidence>
<comment type="caution">
    <text evidence="1">The sequence shown here is derived from an EMBL/GenBank/DDBJ whole genome shotgun (WGS) entry which is preliminary data.</text>
</comment>
<organism evidence="1 2">
    <name type="scientific">Shewanella surugensis</name>
    <dbReference type="NCBI Taxonomy" id="212020"/>
    <lineage>
        <taxon>Bacteria</taxon>
        <taxon>Pseudomonadati</taxon>
        <taxon>Pseudomonadota</taxon>
        <taxon>Gammaproteobacteria</taxon>
        <taxon>Alteromonadales</taxon>
        <taxon>Shewanellaceae</taxon>
        <taxon>Shewanella</taxon>
    </lineage>
</organism>
<proteinExistence type="predicted"/>
<keyword evidence="2" id="KW-1185">Reference proteome</keyword>